<evidence type="ECO:0000256" key="1">
    <source>
        <dbReference type="SAM" id="MobiDB-lite"/>
    </source>
</evidence>
<protein>
    <submittedName>
        <fullName evidence="2">AlaS_4 protein</fullName>
    </submittedName>
</protein>
<feature type="region of interest" description="Disordered" evidence="1">
    <location>
        <begin position="95"/>
        <end position="114"/>
    </location>
</feature>
<name>A0A0C9R1N0_9HYME</name>
<proteinExistence type="predicted"/>
<feature type="compositionally biased region" description="Basic and acidic residues" evidence="1">
    <location>
        <begin position="105"/>
        <end position="114"/>
    </location>
</feature>
<accession>A0A0C9R1N0</accession>
<organism evidence="2">
    <name type="scientific">Fopius arisanus</name>
    <dbReference type="NCBI Taxonomy" id="64838"/>
    <lineage>
        <taxon>Eukaryota</taxon>
        <taxon>Metazoa</taxon>
        <taxon>Ecdysozoa</taxon>
        <taxon>Arthropoda</taxon>
        <taxon>Hexapoda</taxon>
        <taxon>Insecta</taxon>
        <taxon>Pterygota</taxon>
        <taxon>Neoptera</taxon>
        <taxon>Endopterygota</taxon>
        <taxon>Hymenoptera</taxon>
        <taxon>Apocrita</taxon>
        <taxon>Ichneumonoidea</taxon>
        <taxon>Braconidae</taxon>
        <taxon>Opiinae</taxon>
        <taxon>Fopius</taxon>
    </lineage>
</organism>
<gene>
    <name evidence="2" type="primary">alaS_4</name>
    <name evidence="2" type="ORF">g.51730</name>
</gene>
<reference evidence="2" key="1">
    <citation type="submission" date="2015-01" db="EMBL/GenBank/DDBJ databases">
        <title>Transcriptome Assembly of Fopius arisanus.</title>
        <authorList>
            <person name="Geib S."/>
        </authorList>
    </citation>
    <scope>NUCLEOTIDE SEQUENCE</scope>
</reference>
<dbReference type="EMBL" id="GBYB01010044">
    <property type="protein sequence ID" value="JAG79811.1"/>
    <property type="molecule type" value="Transcribed_RNA"/>
</dbReference>
<evidence type="ECO:0000313" key="2">
    <source>
        <dbReference type="EMBL" id="JAG79811.1"/>
    </source>
</evidence>
<dbReference type="AlphaFoldDB" id="A0A0C9R1N0"/>
<sequence>MASSQNKPEATPEVSQDVRYYTIHRPSYCGREVRVVRMPVQSGIWPSVELHYPRSSCLSNPECQCHEYDPYRNREFVNPLEPYFVRSEDGVLQYPTYSDIPEAPRSNRERSNHS</sequence>